<reference evidence="2" key="2">
    <citation type="submission" date="2015-01" db="EMBL/GenBank/DDBJ databases">
        <title>Evolutionary Origins and Diversification of the Mycorrhizal Mutualists.</title>
        <authorList>
            <consortium name="DOE Joint Genome Institute"/>
            <consortium name="Mycorrhizal Genomics Consortium"/>
            <person name="Kohler A."/>
            <person name="Kuo A."/>
            <person name="Nagy L.G."/>
            <person name="Floudas D."/>
            <person name="Copeland A."/>
            <person name="Barry K.W."/>
            <person name="Cichocki N."/>
            <person name="Veneault-Fourrey C."/>
            <person name="LaButti K."/>
            <person name="Lindquist E.A."/>
            <person name="Lipzen A."/>
            <person name="Lundell T."/>
            <person name="Morin E."/>
            <person name="Murat C."/>
            <person name="Riley R."/>
            <person name="Ohm R."/>
            <person name="Sun H."/>
            <person name="Tunlid A."/>
            <person name="Henrissat B."/>
            <person name="Grigoriev I.V."/>
            <person name="Hibbett D.S."/>
            <person name="Martin F."/>
        </authorList>
    </citation>
    <scope>NUCLEOTIDE SEQUENCE [LARGE SCALE GENOMIC DNA]</scope>
    <source>
        <strain evidence="2">441</strain>
    </source>
</reference>
<gene>
    <name evidence="1" type="ORF">PISMIDRAFT_22853</name>
</gene>
<dbReference type="EMBL" id="KN833708">
    <property type="protein sequence ID" value="KIK25371.1"/>
    <property type="molecule type" value="Genomic_DNA"/>
</dbReference>
<organism evidence="1 2">
    <name type="scientific">Pisolithus microcarpus 441</name>
    <dbReference type="NCBI Taxonomy" id="765257"/>
    <lineage>
        <taxon>Eukaryota</taxon>
        <taxon>Fungi</taxon>
        <taxon>Dikarya</taxon>
        <taxon>Basidiomycota</taxon>
        <taxon>Agaricomycotina</taxon>
        <taxon>Agaricomycetes</taxon>
        <taxon>Agaricomycetidae</taxon>
        <taxon>Boletales</taxon>
        <taxon>Sclerodermatineae</taxon>
        <taxon>Pisolithaceae</taxon>
        <taxon>Pisolithus</taxon>
    </lineage>
</organism>
<dbReference type="AlphaFoldDB" id="A0A0C9Z7N8"/>
<keyword evidence="2" id="KW-1185">Reference proteome</keyword>
<protein>
    <submittedName>
        <fullName evidence="1">Uncharacterized protein</fullName>
    </submittedName>
</protein>
<dbReference type="Proteomes" id="UP000054018">
    <property type="component" value="Unassembled WGS sequence"/>
</dbReference>
<accession>A0A0C9Z7N8</accession>
<evidence type="ECO:0000313" key="2">
    <source>
        <dbReference type="Proteomes" id="UP000054018"/>
    </source>
</evidence>
<sequence>MALLKPSFLISLGLPTTHQSPLSLLLQGASEVHHYFVLGLRDVSQLSMASVPEERQSGILECSMGLDMFTKSDTQIGGGHHELLPVIVTPTHLCHKIKATGRDTGLV</sequence>
<reference evidence="1 2" key="1">
    <citation type="submission" date="2014-04" db="EMBL/GenBank/DDBJ databases">
        <authorList>
            <consortium name="DOE Joint Genome Institute"/>
            <person name="Kuo A."/>
            <person name="Kohler A."/>
            <person name="Costa M.D."/>
            <person name="Nagy L.G."/>
            <person name="Floudas D."/>
            <person name="Copeland A."/>
            <person name="Barry K.W."/>
            <person name="Cichocki N."/>
            <person name="Veneault-Fourrey C."/>
            <person name="LaButti K."/>
            <person name="Lindquist E.A."/>
            <person name="Lipzen A."/>
            <person name="Lundell T."/>
            <person name="Morin E."/>
            <person name="Murat C."/>
            <person name="Sun H."/>
            <person name="Tunlid A."/>
            <person name="Henrissat B."/>
            <person name="Grigoriev I.V."/>
            <person name="Hibbett D.S."/>
            <person name="Martin F."/>
            <person name="Nordberg H.P."/>
            <person name="Cantor M.N."/>
            <person name="Hua S.X."/>
        </authorList>
    </citation>
    <scope>NUCLEOTIDE SEQUENCE [LARGE SCALE GENOMIC DNA]</scope>
    <source>
        <strain evidence="1 2">441</strain>
    </source>
</reference>
<dbReference type="HOGENOM" id="CLU_2211008_0_0_1"/>
<name>A0A0C9Z7N8_9AGAM</name>
<evidence type="ECO:0000313" key="1">
    <source>
        <dbReference type="EMBL" id="KIK25371.1"/>
    </source>
</evidence>
<proteinExistence type="predicted"/>